<keyword evidence="4" id="KW-1185">Reference proteome</keyword>
<feature type="region of interest" description="Disordered" evidence="1">
    <location>
        <begin position="1"/>
        <end position="36"/>
    </location>
</feature>
<dbReference type="SUPFAM" id="SSF54518">
    <property type="entry name" value="Tubby C-terminal domain-like"/>
    <property type="match status" value="1"/>
</dbReference>
<evidence type="ECO:0000256" key="1">
    <source>
        <dbReference type="SAM" id="MobiDB-lite"/>
    </source>
</evidence>
<name>A0A9N8DVJ8_9STRA</name>
<feature type="domain" description="Tubby C-terminal" evidence="2">
    <location>
        <begin position="242"/>
        <end position="309"/>
    </location>
</feature>
<dbReference type="AlphaFoldDB" id="A0A9N8DVJ8"/>
<dbReference type="OrthoDB" id="8775810at2759"/>
<accession>A0A9N8DVJ8</accession>
<dbReference type="Pfam" id="PF01167">
    <property type="entry name" value="Tub"/>
    <property type="match status" value="1"/>
</dbReference>
<organism evidence="3 4">
    <name type="scientific">Seminavis robusta</name>
    <dbReference type="NCBI Taxonomy" id="568900"/>
    <lineage>
        <taxon>Eukaryota</taxon>
        <taxon>Sar</taxon>
        <taxon>Stramenopiles</taxon>
        <taxon>Ochrophyta</taxon>
        <taxon>Bacillariophyta</taxon>
        <taxon>Bacillariophyceae</taxon>
        <taxon>Bacillariophycidae</taxon>
        <taxon>Naviculales</taxon>
        <taxon>Naviculaceae</taxon>
        <taxon>Seminavis</taxon>
    </lineage>
</organism>
<reference evidence="3" key="1">
    <citation type="submission" date="2020-06" db="EMBL/GenBank/DDBJ databases">
        <authorList>
            <consortium name="Plant Systems Biology data submission"/>
        </authorList>
    </citation>
    <scope>NUCLEOTIDE SEQUENCE</scope>
    <source>
        <strain evidence="3">D6</strain>
    </source>
</reference>
<gene>
    <name evidence="3" type="ORF">SEMRO_307_G113410.1</name>
</gene>
<evidence type="ECO:0000259" key="2">
    <source>
        <dbReference type="Pfam" id="PF01167"/>
    </source>
</evidence>
<evidence type="ECO:0000313" key="4">
    <source>
        <dbReference type="Proteomes" id="UP001153069"/>
    </source>
</evidence>
<proteinExistence type="predicted"/>
<comment type="caution">
    <text evidence="3">The sequence shown here is derived from an EMBL/GenBank/DDBJ whole genome shotgun (WGS) entry which is preliminary data.</text>
</comment>
<dbReference type="InterPro" id="IPR025659">
    <property type="entry name" value="Tubby-like_C"/>
</dbReference>
<evidence type="ECO:0000313" key="3">
    <source>
        <dbReference type="EMBL" id="CAB9507470.1"/>
    </source>
</evidence>
<dbReference type="InterPro" id="IPR000007">
    <property type="entry name" value="Tubby_C"/>
</dbReference>
<protein>
    <recommendedName>
        <fullName evidence="2">Tubby C-terminal domain-containing protein</fullName>
    </recommendedName>
</protein>
<dbReference type="EMBL" id="CAICTM010000306">
    <property type="protein sequence ID" value="CAB9507470.1"/>
    <property type="molecule type" value="Genomic_DNA"/>
</dbReference>
<dbReference type="Gene3D" id="3.20.90.10">
    <property type="entry name" value="Tubby Protein, Chain A"/>
    <property type="match status" value="1"/>
</dbReference>
<dbReference type="Proteomes" id="UP001153069">
    <property type="component" value="Unassembled WGS sequence"/>
</dbReference>
<sequence length="312" mass="35469">MRLGGLQQEEIQPEPSSNAGSNDEEEDLVLEQAEEHAYPLVDGETMNAPLPFAEPSKPEYRDPLTGRVAFVASSRHGMLHNDDRVTFYAQGITGLFHQRAYFVAQRHWRGGYAIFNVYNDNSPATLQKHFSTADPRYVGKLKRVGTHHGHVRYILLRKQTGTTVPVSTTIYKTASLSYPVVNGCPDRIAYSVLHKNDNQPRSLATKARDHEDFHKHVEDHPEDTLFQSKRRFTDPQGRKLYLDVQSFRQKFGGRSLLSSKKNMQLMNVSSGKTILQMGRQHHWQEGDFSVDFLPPYTPFVAFGFCLAQLAVH</sequence>